<gene>
    <name evidence="1" type="ORF">DAETH_46110</name>
</gene>
<evidence type="ECO:0008006" key="3">
    <source>
        <dbReference type="Google" id="ProtNLM"/>
    </source>
</evidence>
<geneLocation type="plasmid" evidence="1 2">
    <name>pDAETH-3</name>
</geneLocation>
<protein>
    <recommendedName>
        <fullName evidence="3">Restriction endonuclease type IV Mrr domain-containing protein</fullName>
    </recommendedName>
</protein>
<sequence length="143" mass="16197">MRELGEEALRDVLLAALNMSFPSQASGETFNRTGKTDLLVRYGTETAFVGECKFWGGEKLFRETVDQLLGHLTSRDLLTAAVIFNRTRDVSAVASKILGCIREHGRYVEDTEVDLVGRRFRFRFKHPRDAGLRLDTAVLLYDL</sequence>
<keyword evidence="2" id="KW-1185">Reference proteome</keyword>
<organism evidence="1 2">
    <name type="scientific">Deinococcus aetherius</name>
    <dbReference type="NCBI Taxonomy" id="200252"/>
    <lineage>
        <taxon>Bacteria</taxon>
        <taxon>Thermotogati</taxon>
        <taxon>Deinococcota</taxon>
        <taxon>Deinococci</taxon>
        <taxon>Deinococcales</taxon>
        <taxon>Deinococcaceae</taxon>
        <taxon>Deinococcus</taxon>
    </lineage>
</organism>
<dbReference type="EMBL" id="AP026563">
    <property type="protein sequence ID" value="BDP44642.1"/>
    <property type="molecule type" value="Genomic_DNA"/>
</dbReference>
<name>A0ABM8ALD2_9DEIO</name>
<dbReference type="Proteomes" id="UP001064971">
    <property type="component" value="Plasmid pDAETH-3"/>
</dbReference>
<reference evidence="1" key="1">
    <citation type="submission" date="2022-07" db="EMBL/GenBank/DDBJ databases">
        <title>Complete Genome Sequence of the Radioresistant Bacterium Deinococcus aetherius ST0316, Isolated from the Air Dust collected in Lower Stratosphere above Japan.</title>
        <authorList>
            <person name="Satoh K."/>
            <person name="Hagiwara K."/>
            <person name="Katsumata K."/>
            <person name="Kubo A."/>
            <person name="Yokobori S."/>
            <person name="Yamagishi A."/>
            <person name="Oono Y."/>
            <person name="Narumi I."/>
        </authorList>
    </citation>
    <scope>NUCLEOTIDE SEQUENCE</scope>
    <source>
        <strain evidence="1">ST0316</strain>
        <plasmid evidence="1">pDAETH-3</plasmid>
    </source>
</reference>
<evidence type="ECO:0000313" key="2">
    <source>
        <dbReference type="Proteomes" id="UP001064971"/>
    </source>
</evidence>
<dbReference type="RefSeq" id="WP_264778583.1">
    <property type="nucleotide sequence ID" value="NZ_AP026563.1"/>
</dbReference>
<accession>A0ABM8ALD2</accession>
<evidence type="ECO:0000313" key="1">
    <source>
        <dbReference type="EMBL" id="BDP44642.1"/>
    </source>
</evidence>
<keyword evidence="1" id="KW-0614">Plasmid</keyword>
<proteinExistence type="predicted"/>